<dbReference type="GO" id="GO:0015068">
    <property type="term" value="F:glycine amidinotransferase activity"/>
    <property type="evidence" value="ECO:0007669"/>
    <property type="project" value="UniProtKB-UniRule"/>
</dbReference>
<keyword evidence="5" id="KW-0999">Mitochondrion inner membrane</keyword>
<comment type="subcellular location">
    <subcellularLocation>
        <location evidence="5">Mitochondrion inner membrane</location>
    </subcellularLocation>
</comment>
<feature type="active site" description="Amidino-cysteine intermediate" evidence="4">
    <location>
        <position position="410"/>
    </location>
</feature>
<dbReference type="PANTHER" id="PTHR10488">
    <property type="entry name" value="GLYCINE AMIDINOTRANSFERASE, MITOCHONDRIAL"/>
    <property type="match status" value="1"/>
</dbReference>
<feature type="active site" evidence="4">
    <location>
        <position position="248"/>
    </location>
</feature>
<sequence>MGESKPLVNSWTEFGQLELVCVGSAEGMCYPDDRKPYRVIHISQDENLKQYLTTFIGPRPPKRIQQAQEQLQNLCSLLHGEQIEVKDVEEIDGDIQQMLKRKRCSVVDQQPTTSSDDKRIAKPSIDILRAPSGKRFDHVIRTPHFESHYQFGLTCPRDIIITIGNTIVEAPTACHSRYFESSYYRELIYPLWNSDPKMKWIQPPRPTVSESMFNDVNYWDKTTSEQFKRDFKTNGYKTNLNENEIAFDAADLMRMGKDIFYKKDVFANNQGLKWLRRTFSPEVRFHAVHFPTDGTPHIDVDLIPLRPPSSGSHGIVLINQLHPPLKAEMKLFTDNDWRPMFVPLPACMDTPPMALCSPSLNMNLLSLSEKCVVIEECEIPLYHFLEDELGFDVITCPLRVLNEFGGGIHCVTWDIRRNDSCKDYFPEQNYEEECKIDLDNYFETEEYSVKTEDTNRTEREHKLN</sequence>
<dbReference type="UniPathway" id="UPA00104">
    <property type="reaction ID" value="UER00579"/>
</dbReference>
<dbReference type="Proteomes" id="UP000663829">
    <property type="component" value="Unassembled WGS sequence"/>
</dbReference>
<proteinExistence type="inferred from homology"/>
<evidence type="ECO:0000256" key="3">
    <source>
        <dbReference type="ARBA" id="ARBA00022679"/>
    </source>
</evidence>
<accession>A0A814FRF9</accession>
<comment type="pathway">
    <text evidence="1 5">Amine and polyamine biosynthesis; creatine biosynthesis; creatine from L-arginine and glycine: step 1/2.</text>
</comment>
<dbReference type="EMBL" id="CAJNOQ010002929">
    <property type="protein sequence ID" value="CAF0986509.1"/>
    <property type="molecule type" value="Genomic_DNA"/>
</dbReference>
<keyword evidence="5" id="KW-0472">Membrane</keyword>
<evidence type="ECO:0000313" key="8">
    <source>
        <dbReference type="Proteomes" id="UP000663829"/>
    </source>
</evidence>
<dbReference type="OrthoDB" id="10264242at2759"/>
<dbReference type="Proteomes" id="UP000681722">
    <property type="component" value="Unassembled WGS sequence"/>
</dbReference>
<dbReference type="Gene3D" id="3.75.10.10">
    <property type="entry name" value="L-arginine/glycine Amidinotransferase, Chain A"/>
    <property type="match status" value="1"/>
</dbReference>
<evidence type="ECO:0000256" key="5">
    <source>
        <dbReference type="RuleBase" id="RU367092"/>
    </source>
</evidence>
<dbReference type="GO" id="GO:0006601">
    <property type="term" value="P:creatine biosynthetic process"/>
    <property type="evidence" value="ECO:0007669"/>
    <property type="project" value="UniProtKB-UniRule"/>
</dbReference>
<evidence type="ECO:0000256" key="4">
    <source>
        <dbReference type="PIRSR" id="PIRSR633195-1"/>
    </source>
</evidence>
<dbReference type="InterPro" id="IPR033195">
    <property type="entry name" value="AmidinoTrfase"/>
</dbReference>
<dbReference type="EC" id="2.1.4.1" evidence="5"/>
<comment type="similarity">
    <text evidence="2 5">Belongs to the amidinotransferase family.</text>
</comment>
<dbReference type="PANTHER" id="PTHR10488:SF1">
    <property type="entry name" value="GLYCINE AMIDINOTRANSFERASE, MITOCHONDRIAL"/>
    <property type="match status" value="1"/>
</dbReference>
<keyword evidence="3 5" id="KW-0808">Transferase</keyword>
<dbReference type="SUPFAM" id="SSF55909">
    <property type="entry name" value="Pentein"/>
    <property type="match status" value="1"/>
</dbReference>
<dbReference type="GO" id="GO:0005743">
    <property type="term" value="C:mitochondrial inner membrane"/>
    <property type="evidence" value="ECO:0007669"/>
    <property type="project" value="UniProtKB-SubCell"/>
</dbReference>
<protein>
    <recommendedName>
        <fullName evidence="5">Glycine amidinotransferase</fullName>
        <ecNumber evidence="5">2.1.4.1</ecNumber>
    </recommendedName>
    <alternativeName>
        <fullName evidence="5">L-arginine:glycine amidinotransferase</fullName>
    </alternativeName>
</protein>
<evidence type="ECO:0000313" key="6">
    <source>
        <dbReference type="EMBL" id="CAF0986509.1"/>
    </source>
</evidence>
<comment type="subunit">
    <text evidence="5">Homodimer.</text>
</comment>
<dbReference type="GO" id="GO:0005758">
    <property type="term" value="C:mitochondrial intermembrane space"/>
    <property type="evidence" value="ECO:0007669"/>
    <property type="project" value="TreeGrafter"/>
</dbReference>
<dbReference type="EMBL" id="CAJOBC010002929">
    <property type="protein sequence ID" value="CAF3758765.1"/>
    <property type="molecule type" value="Genomic_DNA"/>
</dbReference>
<comment type="catalytic activity">
    <reaction evidence="5">
        <text>L-arginine + glycine = guanidinoacetate + L-ornithine</text>
        <dbReference type="Rhea" id="RHEA:13201"/>
        <dbReference type="ChEBI" id="CHEBI:32682"/>
        <dbReference type="ChEBI" id="CHEBI:46911"/>
        <dbReference type="ChEBI" id="CHEBI:57305"/>
        <dbReference type="ChEBI" id="CHEBI:57742"/>
        <dbReference type="EC" id="2.1.4.1"/>
    </reaction>
</comment>
<name>A0A814FRF9_9BILA</name>
<evidence type="ECO:0000256" key="2">
    <source>
        <dbReference type="ARBA" id="ARBA00006943"/>
    </source>
</evidence>
<evidence type="ECO:0000313" key="7">
    <source>
        <dbReference type="EMBL" id="CAF3758765.1"/>
    </source>
</evidence>
<dbReference type="AlphaFoldDB" id="A0A814FRF9"/>
<keyword evidence="8" id="KW-1185">Reference proteome</keyword>
<keyword evidence="5" id="KW-0496">Mitochondrion</keyword>
<evidence type="ECO:0000256" key="1">
    <source>
        <dbReference type="ARBA" id="ARBA00004858"/>
    </source>
</evidence>
<feature type="active site" evidence="4">
    <location>
        <position position="297"/>
    </location>
</feature>
<gene>
    <name evidence="6" type="ORF">GPM918_LOCUS13031</name>
    <name evidence="7" type="ORF">SRO942_LOCUS13031</name>
</gene>
<reference evidence="6" key="1">
    <citation type="submission" date="2021-02" db="EMBL/GenBank/DDBJ databases">
        <authorList>
            <person name="Nowell W R."/>
        </authorList>
    </citation>
    <scope>NUCLEOTIDE SEQUENCE</scope>
</reference>
<organism evidence="6 8">
    <name type="scientific">Didymodactylos carnosus</name>
    <dbReference type="NCBI Taxonomy" id="1234261"/>
    <lineage>
        <taxon>Eukaryota</taxon>
        <taxon>Metazoa</taxon>
        <taxon>Spiralia</taxon>
        <taxon>Gnathifera</taxon>
        <taxon>Rotifera</taxon>
        <taxon>Eurotatoria</taxon>
        <taxon>Bdelloidea</taxon>
        <taxon>Philodinida</taxon>
        <taxon>Philodinidae</taxon>
        <taxon>Didymodactylos</taxon>
    </lineage>
</organism>
<comment type="function">
    <text evidence="5">Catalyzes the biosynthesis of guanidinoacetate, the immediate precursor of creatine. Creatine plays a vital role in energy metabolism in muscle tissues. May play a role in embryonic and central nervous system development.</text>
</comment>
<comment type="caution">
    <text evidence="6">The sequence shown here is derived from an EMBL/GenBank/DDBJ whole genome shotgun (WGS) entry which is preliminary data.</text>
</comment>